<gene>
    <name evidence="4" type="ORF">CLV78_1011047</name>
</gene>
<dbReference type="EMBL" id="PVTD01000001">
    <property type="protein sequence ID" value="PRY26942.1"/>
    <property type="molecule type" value="Genomic_DNA"/>
</dbReference>
<dbReference type="RefSeq" id="WP_106203636.1">
    <property type="nucleotide sequence ID" value="NZ_PVTD01000001.1"/>
</dbReference>
<feature type="signal peptide" evidence="3">
    <location>
        <begin position="1"/>
        <end position="26"/>
    </location>
</feature>
<dbReference type="InterPro" id="IPR006311">
    <property type="entry name" value="TAT_signal"/>
</dbReference>
<evidence type="ECO:0000313" key="4">
    <source>
        <dbReference type="EMBL" id="PRY26942.1"/>
    </source>
</evidence>
<dbReference type="SUPFAM" id="SSF55909">
    <property type="entry name" value="Pentein"/>
    <property type="match status" value="1"/>
</dbReference>
<evidence type="ECO:0000256" key="1">
    <source>
        <dbReference type="ARBA" id="ARBA00006943"/>
    </source>
</evidence>
<comment type="caution">
    <text evidence="4">The sequence shown here is derived from an EMBL/GenBank/DDBJ whole genome shotgun (WGS) entry which is preliminary data.</text>
</comment>
<proteinExistence type="inferred from homology"/>
<dbReference type="InterPro" id="IPR033195">
    <property type="entry name" value="AmidinoTrfase"/>
</dbReference>
<dbReference type="PANTHER" id="PTHR10488">
    <property type="entry name" value="GLYCINE AMIDINOTRANSFERASE, MITOCHONDRIAL"/>
    <property type="match status" value="1"/>
</dbReference>
<accession>A0A2T0S0P6</accession>
<evidence type="ECO:0000313" key="5">
    <source>
        <dbReference type="Proteomes" id="UP000239480"/>
    </source>
</evidence>
<protein>
    <submittedName>
        <fullName evidence="4">Amidinotransferase</fullName>
    </submittedName>
</protein>
<dbReference type="PANTHER" id="PTHR10488:SF1">
    <property type="entry name" value="GLYCINE AMIDINOTRANSFERASE, MITOCHONDRIAL"/>
    <property type="match status" value="1"/>
</dbReference>
<sequence>MTSRTKSPLMNRRNLLKLGAALSVGAAVGRVPKALAASAPQATASQKGPGDAYFRDQAKGIRCYVESEWAPLKACMVGHPHSLYISDPNTPESQNMLAGNASPELLQFLNTYKGQNLKDADPALYEVFAHESDMLAKNLRDAGVHVIRNESGQVADELINYSTGWGRQKYCSLFMQAAFEVVGHCLVSTWEASPSRPLELEYRAAVNEIMQNDPEAVWLTMPAPYPSRDVPTPAPFLSAGDFRIMGDKTLVLGYGVSDPSHIKDRTKGRSSGDEFGGEILRRMLAAYGWTVEEVYFNRNLSYHIDCVMMVVDEGLIGLPENGLFTPLSDKFRDWQVFTIPQEELKAGIGNSIPLGNKRILVPEGGPKTVKELERRGYTVIETPYQTIYGAFASGIHCSTAPLWREA</sequence>
<keyword evidence="5" id="KW-1185">Reference proteome</keyword>
<reference evidence="4 5" key="1">
    <citation type="submission" date="2018-03" db="EMBL/GenBank/DDBJ databases">
        <title>Genomic Encyclopedia of Archaeal and Bacterial Type Strains, Phase II (KMG-II): from individual species to whole genera.</title>
        <authorList>
            <person name="Goeker M."/>
        </authorList>
    </citation>
    <scope>NUCLEOTIDE SEQUENCE [LARGE SCALE GENOMIC DNA]</scope>
    <source>
        <strain evidence="4 5">DSM 29328</strain>
    </source>
</reference>
<keyword evidence="3" id="KW-0732">Signal</keyword>
<comment type="similarity">
    <text evidence="1">Belongs to the amidinotransferase family.</text>
</comment>
<keyword evidence="2 4" id="KW-0808">Transferase</keyword>
<dbReference type="Gene3D" id="3.75.10.10">
    <property type="entry name" value="L-arginine/glycine Amidinotransferase, Chain A"/>
    <property type="match status" value="1"/>
</dbReference>
<name>A0A2T0S0P6_9RHOB</name>
<dbReference type="Proteomes" id="UP000239480">
    <property type="component" value="Unassembled WGS sequence"/>
</dbReference>
<organism evidence="4 5">
    <name type="scientific">Aliiruegeria haliotis</name>
    <dbReference type="NCBI Taxonomy" id="1280846"/>
    <lineage>
        <taxon>Bacteria</taxon>
        <taxon>Pseudomonadati</taxon>
        <taxon>Pseudomonadota</taxon>
        <taxon>Alphaproteobacteria</taxon>
        <taxon>Rhodobacterales</taxon>
        <taxon>Roseobacteraceae</taxon>
        <taxon>Aliiruegeria</taxon>
    </lineage>
</organism>
<feature type="chain" id="PRO_5015672462" evidence="3">
    <location>
        <begin position="27"/>
        <end position="406"/>
    </location>
</feature>
<evidence type="ECO:0000256" key="3">
    <source>
        <dbReference type="SAM" id="SignalP"/>
    </source>
</evidence>
<dbReference type="PROSITE" id="PS51318">
    <property type="entry name" value="TAT"/>
    <property type="match status" value="1"/>
</dbReference>
<evidence type="ECO:0000256" key="2">
    <source>
        <dbReference type="ARBA" id="ARBA00022679"/>
    </source>
</evidence>
<dbReference type="AlphaFoldDB" id="A0A2T0S0P6"/>
<dbReference type="GO" id="GO:0015067">
    <property type="term" value="F:amidinotransferase activity"/>
    <property type="evidence" value="ECO:0007669"/>
    <property type="project" value="InterPro"/>
</dbReference>
<dbReference type="OrthoDB" id="9807502at2"/>